<dbReference type="Proteomes" id="UP000005741">
    <property type="component" value="Chromosome"/>
</dbReference>
<name>H1YZ99_9EURY</name>
<dbReference type="EMBL" id="CM001436">
    <property type="protein sequence ID" value="EHQ35123.1"/>
    <property type="molecule type" value="Genomic_DNA"/>
</dbReference>
<sequence length="89" mass="9794">MAGSVKISSKKTSGKSLLADGVRIVPLVSSQVISGNSFIHADVRPEFLLFSVKGKYYFFNLNGKCIENSVNELNDFLFLVESESSDIFI</sequence>
<evidence type="ECO:0000313" key="2">
    <source>
        <dbReference type="Proteomes" id="UP000005741"/>
    </source>
</evidence>
<protein>
    <submittedName>
        <fullName evidence="1">Uncharacterized protein</fullName>
    </submittedName>
</protein>
<proteinExistence type="predicted"/>
<reference evidence="1 2" key="1">
    <citation type="submission" date="2011-10" db="EMBL/GenBank/DDBJ databases">
        <title>The Improved High-Quality Draft genome of Methanoplanus limicola DSM 2279.</title>
        <authorList>
            <consortium name="US DOE Joint Genome Institute (JGI-PGF)"/>
            <person name="Lucas S."/>
            <person name="Copeland A."/>
            <person name="Lapidus A."/>
            <person name="Glavina del Rio T."/>
            <person name="Dalin E."/>
            <person name="Tice H."/>
            <person name="Bruce D."/>
            <person name="Goodwin L."/>
            <person name="Pitluck S."/>
            <person name="Peters L."/>
            <person name="Mikhailova N."/>
            <person name="Lu M."/>
            <person name="Kyrpides N."/>
            <person name="Mavromatis K."/>
            <person name="Ivanova N."/>
            <person name="Markowitz V."/>
            <person name="Cheng J.-F."/>
            <person name="Hugenholtz P."/>
            <person name="Woyke T."/>
            <person name="Wu D."/>
            <person name="Wirth R."/>
            <person name="Brambilla E.-M."/>
            <person name="Klenk H.-P."/>
            <person name="Eisen J.A."/>
        </authorList>
    </citation>
    <scope>NUCLEOTIDE SEQUENCE [LARGE SCALE GENOMIC DNA]</scope>
    <source>
        <strain evidence="1 2">DSM 2279</strain>
    </source>
</reference>
<dbReference type="STRING" id="937775.Metlim_1001"/>
<gene>
    <name evidence="1" type="ORF">Metlim_1001</name>
</gene>
<dbReference type="AlphaFoldDB" id="H1YZ99"/>
<dbReference type="HOGENOM" id="CLU_2447700_0_0_2"/>
<evidence type="ECO:0000313" key="1">
    <source>
        <dbReference type="EMBL" id="EHQ35123.1"/>
    </source>
</evidence>
<accession>H1YZ99</accession>
<keyword evidence="2" id="KW-1185">Reference proteome</keyword>
<dbReference type="RefSeq" id="WP_004076854.1">
    <property type="nucleotide sequence ID" value="NZ_CM001436.1"/>
</dbReference>
<dbReference type="InParanoid" id="H1YZ99"/>
<organism evidence="1 2">
    <name type="scientific">Methanoplanus limicola DSM 2279</name>
    <dbReference type="NCBI Taxonomy" id="937775"/>
    <lineage>
        <taxon>Archaea</taxon>
        <taxon>Methanobacteriati</taxon>
        <taxon>Methanobacteriota</taxon>
        <taxon>Stenosarchaea group</taxon>
        <taxon>Methanomicrobia</taxon>
        <taxon>Methanomicrobiales</taxon>
        <taxon>Methanomicrobiaceae</taxon>
        <taxon>Methanoplanus</taxon>
    </lineage>
</organism>